<evidence type="ECO:0000313" key="1">
    <source>
        <dbReference type="EMBL" id="KAK7475948.1"/>
    </source>
</evidence>
<dbReference type="AlphaFoldDB" id="A0ABD0JML1"/>
<dbReference type="EMBL" id="JACVVK020000390">
    <property type="protein sequence ID" value="KAK7475948.1"/>
    <property type="molecule type" value="Genomic_DNA"/>
</dbReference>
<sequence>MRNQFHPMIHELLLYVVDRLPPIRNSSGCAGKITYRLGTLLTRLSQESDNEAGSTPDELITHAKTTTYAISDCDIVC</sequence>
<gene>
    <name evidence="1" type="ORF">BaRGS_00032837</name>
</gene>
<evidence type="ECO:0000313" key="2">
    <source>
        <dbReference type="Proteomes" id="UP001519460"/>
    </source>
</evidence>
<proteinExistence type="predicted"/>
<protein>
    <submittedName>
        <fullName evidence="1">Uncharacterized protein</fullName>
    </submittedName>
</protein>
<accession>A0ABD0JML1</accession>
<keyword evidence="2" id="KW-1185">Reference proteome</keyword>
<name>A0ABD0JML1_9CAEN</name>
<comment type="caution">
    <text evidence="1">The sequence shown here is derived from an EMBL/GenBank/DDBJ whole genome shotgun (WGS) entry which is preliminary data.</text>
</comment>
<dbReference type="Proteomes" id="UP001519460">
    <property type="component" value="Unassembled WGS sequence"/>
</dbReference>
<organism evidence="1 2">
    <name type="scientific">Batillaria attramentaria</name>
    <dbReference type="NCBI Taxonomy" id="370345"/>
    <lineage>
        <taxon>Eukaryota</taxon>
        <taxon>Metazoa</taxon>
        <taxon>Spiralia</taxon>
        <taxon>Lophotrochozoa</taxon>
        <taxon>Mollusca</taxon>
        <taxon>Gastropoda</taxon>
        <taxon>Caenogastropoda</taxon>
        <taxon>Sorbeoconcha</taxon>
        <taxon>Cerithioidea</taxon>
        <taxon>Batillariidae</taxon>
        <taxon>Batillaria</taxon>
    </lineage>
</organism>
<reference evidence="1 2" key="1">
    <citation type="journal article" date="2023" name="Sci. Data">
        <title>Genome assembly of the Korean intertidal mud-creeper Batillaria attramentaria.</title>
        <authorList>
            <person name="Patra A.K."/>
            <person name="Ho P.T."/>
            <person name="Jun S."/>
            <person name="Lee S.J."/>
            <person name="Kim Y."/>
            <person name="Won Y.J."/>
        </authorList>
    </citation>
    <scope>NUCLEOTIDE SEQUENCE [LARGE SCALE GENOMIC DNA]</scope>
    <source>
        <strain evidence="1">Wonlab-2016</strain>
    </source>
</reference>